<protein>
    <submittedName>
        <fullName evidence="7">MFS transporter</fullName>
    </submittedName>
</protein>
<dbReference type="GO" id="GO:0046943">
    <property type="term" value="F:carboxylic acid transmembrane transporter activity"/>
    <property type="evidence" value="ECO:0007669"/>
    <property type="project" value="TreeGrafter"/>
</dbReference>
<dbReference type="InterPro" id="IPR020846">
    <property type="entry name" value="MFS_dom"/>
</dbReference>
<keyword evidence="2 5" id="KW-0812">Transmembrane</keyword>
<feature type="transmembrane region" description="Helical" evidence="5">
    <location>
        <begin position="264"/>
        <end position="283"/>
    </location>
</feature>
<comment type="caution">
    <text evidence="7">The sequence shown here is derived from an EMBL/GenBank/DDBJ whole genome shotgun (WGS) entry which is preliminary data.</text>
</comment>
<gene>
    <name evidence="7" type="primary">pcaK</name>
    <name evidence="7" type="ORF">GCM10018793_57370</name>
</gene>
<organism evidence="7 8">
    <name type="scientific">Streptomyces sulfonofaciens</name>
    <dbReference type="NCBI Taxonomy" id="68272"/>
    <lineage>
        <taxon>Bacteria</taxon>
        <taxon>Bacillati</taxon>
        <taxon>Actinomycetota</taxon>
        <taxon>Actinomycetes</taxon>
        <taxon>Kitasatosporales</taxon>
        <taxon>Streptomycetaceae</taxon>
        <taxon>Streptomyces</taxon>
    </lineage>
</organism>
<feature type="transmembrane region" description="Helical" evidence="5">
    <location>
        <begin position="330"/>
        <end position="346"/>
    </location>
</feature>
<dbReference type="Gene3D" id="1.20.1250.20">
    <property type="entry name" value="MFS general substrate transporter like domains"/>
    <property type="match status" value="1"/>
</dbReference>
<reference evidence="7" key="1">
    <citation type="journal article" date="2014" name="Int. J. Syst. Evol. Microbiol.">
        <title>Complete genome sequence of Corynebacterium casei LMG S-19264T (=DSM 44701T), isolated from a smear-ripened cheese.</title>
        <authorList>
            <consortium name="US DOE Joint Genome Institute (JGI-PGF)"/>
            <person name="Walter F."/>
            <person name="Albersmeier A."/>
            <person name="Kalinowski J."/>
            <person name="Ruckert C."/>
        </authorList>
    </citation>
    <scope>NUCLEOTIDE SEQUENCE</scope>
    <source>
        <strain evidence="7">JCM 5069</strain>
    </source>
</reference>
<feature type="transmembrane region" description="Helical" evidence="5">
    <location>
        <begin position="115"/>
        <end position="137"/>
    </location>
</feature>
<feature type="transmembrane region" description="Helical" evidence="5">
    <location>
        <begin position="149"/>
        <end position="173"/>
    </location>
</feature>
<dbReference type="PANTHER" id="PTHR23508:SF10">
    <property type="entry name" value="CARBOXYLIC ACID TRANSPORTER PROTEIN HOMOLOG"/>
    <property type="match status" value="1"/>
</dbReference>
<comment type="subcellular location">
    <subcellularLocation>
        <location evidence="1">Cell membrane</location>
        <topology evidence="1">Multi-pass membrane protein</topology>
    </subcellularLocation>
</comment>
<name>A0A919L7G0_9ACTN</name>
<dbReference type="PROSITE" id="PS50850">
    <property type="entry name" value="MFS"/>
    <property type="match status" value="1"/>
</dbReference>
<evidence type="ECO:0000256" key="4">
    <source>
        <dbReference type="ARBA" id="ARBA00023136"/>
    </source>
</evidence>
<keyword evidence="3 5" id="KW-1133">Transmembrane helix</keyword>
<dbReference type="EMBL" id="BNCD01000021">
    <property type="protein sequence ID" value="GHH86229.1"/>
    <property type="molecule type" value="Genomic_DNA"/>
</dbReference>
<accession>A0A919L7G0</accession>
<feature type="transmembrane region" description="Helical" evidence="5">
    <location>
        <begin position="57"/>
        <end position="77"/>
    </location>
</feature>
<feature type="transmembrane region" description="Helical" evidence="5">
    <location>
        <begin position="20"/>
        <end position="37"/>
    </location>
</feature>
<dbReference type="PANTHER" id="PTHR23508">
    <property type="entry name" value="CARBOXYLIC ACID TRANSPORTER PROTEIN HOMOLOG"/>
    <property type="match status" value="1"/>
</dbReference>
<dbReference type="InterPro" id="IPR011701">
    <property type="entry name" value="MFS"/>
</dbReference>
<evidence type="ECO:0000313" key="8">
    <source>
        <dbReference type="Proteomes" id="UP000603708"/>
    </source>
</evidence>
<dbReference type="InterPro" id="IPR036259">
    <property type="entry name" value="MFS_trans_sf"/>
</dbReference>
<feature type="transmembrane region" description="Helical" evidence="5">
    <location>
        <begin position="295"/>
        <end position="318"/>
    </location>
</feature>
<keyword evidence="4 5" id="KW-0472">Membrane</keyword>
<feature type="transmembrane region" description="Helical" evidence="5">
    <location>
        <begin position="392"/>
        <end position="413"/>
    </location>
</feature>
<dbReference type="Proteomes" id="UP000603708">
    <property type="component" value="Unassembled WGS sequence"/>
</dbReference>
<feature type="transmembrane region" description="Helical" evidence="5">
    <location>
        <begin position="419"/>
        <end position="437"/>
    </location>
</feature>
<feature type="transmembrane region" description="Helical" evidence="5">
    <location>
        <begin position="179"/>
        <end position="198"/>
    </location>
</feature>
<proteinExistence type="predicted"/>
<feature type="domain" description="Major facilitator superfamily (MFS) profile" evidence="6">
    <location>
        <begin position="24"/>
        <end position="441"/>
    </location>
</feature>
<keyword evidence="8" id="KW-1185">Reference proteome</keyword>
<dbReference type="InterPro" id="IPR005829">
    <property type="entry name" value="Sugar_transporter_CS"/>
</dbReference>
<evidence type="ECO:0000313" key="7">
    <source>
        <dbReference type="EMBL" id="GHH86229.1"/>
    </source>
</evidence>
<dbReference type="RefSeq" id="WP_189937015.1">
    <property type="nucleotide sequence ID" value="NZ_BNCD01000021.1"/>
</dbReference>
<evidence type="ECO:0000256" key="1">
    <source>
        <dbReference type="ARBA" id="ARBA00004651"/>
    </source>
</evidence>
<sequence>MDDEVIDVRAELDEAPLRPFHWMLVGLVLLAIWFDGYDVLAPSYVIHYVAPAWHLDSAQSGLLVSAGLVGVMLGALVQGIIADRFGRRPTMIGGLLVSGAFSLLTAVFVDSYSGFLAIRVVTGLGLGVVMPLGTAYINEYLPSKSRFRLASLAAAGFSLGAVGASVIGVLFTVHHGWQVLFYVGSGAGVVGLAFLAVFPESAEYLAARGRTAEAARLLSRVRPERAAAYREGVFAVVRPEAGRAARSREDWLLPLRPPYLRTTVGLWLSAFLLLFVNYGLSTWTPNLLVERGDSFSLGFGTGAALHSLPFLGGILCGYVADRRLGRRGSLAVWCTVGALATVSVILTHNPFVIVAVTTASGFFLIGSQFMLNNTCAMSYPVRARGTGTGYMLGFGRLGGILGPWIGGAVHGAWGTDATFIVIAVAGALTVATSSVMAPPKDAAASSRAAQTVPA</sequence>
<dbReference type="AlphaFoldDB" id="A0A919L7G0"/>
<evidence type="ECO:0000256" key="2">
    <source>
        <dbReference type="ARBA" id="ARBA00022692"/>
    </source>
</evidence>
<evidence type="ECO:0000259" key="6">
    <source>
        <dbReference type="PROSITE" id="PS50850"/>
    </source>
</evidence>
<dbReference type="GO" id="GO:0005886">
    <property type="term" value="C:plasma membrane"/>
    <property type="evidence" value="ECO:0007669"/>
    <property type="project" value="UniProtKB-SubCell"/>
</dbReference>
<evidence type="ECO:0000256" key="5">
    <source>
        <dbReference type="SAM" id="Phobius"/>
    </source>
</evidence>
<dbReference type="PROSITE" id="PS00217">
    <property type="entry name" value="SUGAR_TRANSPORT_2"/>
    <property type="match status" value="1"/>
</dbReference>
<dbReference type="Pfam" id="PF07690">
    <property type="entry name" value="MFS_1"/>
    <property type="match status" value="1"/>
</dbReference>
<evidence type="ECO:0000256" key="3">
    <source>
        <dbReference type="ARBA" id="ARBA00022989"/>
    </source>
</evidence>
<reference evidence="7" key="2">
    <citation type="submission" date="2020-09" db="EMBL/GenBank/DDBJ databases">
        <authorList>
            <person name="Sun Q."/>
            <person name="Ohkuma M."/>
        </authorList>
    </citation>
    <scope>NUCLEOTIDE SEQUENCE</scope>
    <source>
        <strain evidence="7">JCM 5069</strain>
    </source>
</reference>
<feature type="transmembrane region" description="Helical" evidence="5">
    <location>
        <begin position="89"/>
        <end position="109"/>
    </location>
</feature>
<feature type="transmembrane region" description="Helical" evidence="5">
    <location>
        <begin position="352"/>
        <end position="371"/>
    </location>
</feature>
<dbReference type="SUPFAM" id="SSF103473">
    <property type="entry name" value="MFS general substrate transporter"/>
    <property type="match status" value="1"/>
</dbReference>